<feature type="transmembrane region" description="Helical" evidence="10">
    <location>
        <begin position="344"/>
        <end position="364"/>
    </location>
</feature>
<dbReference type="InterPro" id="IPR032974">
    <property type="entry name" value="Polypren_kinase"/>
</dbReference>
<evidence type="ECO:0000313" key="11">
    <source>
        <dbReference type="EMBL" id="SSX22839.1"/>
    </source>
</evidence>
<reference evidence="11" key="1">
    <citation type="submission" date="2018-07" db="EMBL/GenBank/DDBJ databases">
        <authorList>
            <person name="Quirk P.G."/>
            <person name="Krulwich T.A."/>
        </authorList>
    </citation>
    <scope>NUCLEOTIDE SEQUENCE</scope>
</reference>
<feature type="transmembrane region" description="Helical" evidence="10">
    <location>
        <begin position="303"/>
        <end position="323"/>
    </location>
</feature>
<keyword evidence="9 10" id="KW-0472">Membrane</keyword>
<accession>A0A336M1G4</accession>
<name>A0A336M1G4_CULSO</name>
<feature type="transmembrane region" description="Helical" evidence="10">
    <location>
        <begin position="58"/>
        <end position="79"/>
    </location>
</feature>
<feature type="transmembrane region" description="Helical" evidence="10">
    <location>
        <begin position="209"/>
        <end position="228"/>
    </location>
</feature>
<keyword evidence="8 10" id="KW-1133">Transmembrane helix</keyword>
<evidence type="ECO:0000256" key="4">
    <source>
        <dbReference type="ARBA" id="ARBA00022679"/>
    </source>
</evidence>
<feature type="transmembrane region" description="Helical" evidence="10">
    <location>
        <begin position="384"/>
        <end position="403"/>
    </location>
</feature>
<comment type="subcellular location">
    <subcellularLocation>
        <location evidence="1">Endoplasmic reticulum membrane</location>
        <topology evidence="1">Multi-pass membrane protein</topology>
    </subcellularLocation>
</comment>
<evidence type="ECO:0000256" key="2">
    <source>
        <dbReference type="ARBA" id="ARBA00010794"/>
    </source>
</evidence>
<evidence type="ECO:0000256" key="7">
    <source>
        <dbReference type="ARBA" id="ARBA00022824"/>
    </source>
</evidence>
<dbReference type="OMA" id="EIHWPGT"/>
<dbReference type="GO" id="GO:0005789">
    <property type="term" value="C:endoplasmic reticulum membrane"/>
    <property type="evidence" value="ECO:0007669"/>
    <property type="project" value="UniProtKB-SubCell"/>
</dbReference>
<dbReference type="PANTHER" id="PTHR13205:SF15">
    <property type="entry name" value="DOLICHOL KINASE"/>
    <property type="match status" value="1"/>
</dbReference>
<protein>
    <recommendedName>
        <fullName evidence="3">dolichol kinase</fullName>
        <ecNumber evidence="3">2.7.1.108</ecNumber>
    </recommendedName>
</protein>
<dbReference type="EC" id="2.7.1.108" evidence="3"/>
<feature type="transmembrane region" description="Helical" evidence="10">
    <location>
        <begin position="86"/>
        <end position="107"/>
    </location>
</feature>
<feature type="transmembrane region" description="Helical" evidence="10">
    <location>
        <begin position="248"/>
        <end position="270"/>
    </location>
</feature>
<keyword evidence="4" id="KW-0808">Transferase</keyword>
<dbReference type="PANTHER" id="PTHR13205">
    <property type="entry name" value="TRANSMEMBRANE PROTEIN 15-RELATED"/>
    <property type="match status" value="1"/>
</dbReference>
<feature type="transmembrane region" description="Helical" evidence="10">
    <location>
        <begin position="184"/>
        <end position="202"/>
    </location>
</feature>
<keyword evidence="5 10" id="KW-0812">Transmembrane</keyword>
<feature type="transmembrane region" description="Helical" evidence="10">
    <location>
        <begin position="146"/>
        <end position="164"/>
    </location>
</feature>
<proteinExistence type="inferred from homology"/>
<evidence type="ECO:0000256" key="1">
    <source>
        <dbReference type="ARBA" id="ARBA00004477"/>
    </source>
</evidence>
<gene>
    <name evidence="11" type="primary">CSON007672</name>
</gene>
<sequence>MEFKNYFKYLWKTMDRNLKTLGIVTRPQAGNGLWLSCLLPLCYMISTGKMYKQVGFDYKISTIICFGLMVQSVGIFIRLMSEKSSFIFNVITKFLPGAFSSFLVWICLKQTEIFSMICGFGTTIIYDFMYLYVMKVLPKSFTLGEGAIVMQGVSLFLFNAFLQLPSHYVKYETLIGELNIMKPVLQIGLLGLLIMIVMIHFVPLLRKWILFYPLLLSFVGLMIAIPDPKNVPQIYTLIDFMTKDNERMLIILIFALLVAMAVLTVAFFTVKNLQSSTSVRKIFHVLIICVFVPGIIYQCTLLFVASVLMLAVFITLEIIRVIDLPPFSSILNTAVSTFLDEKDAGLIALTPIYLLIGCSLPLWIHPVPCDLTDSGGLEILKLFSGILSVGVGDMAASVIGSRFGKHKWRNSIKSVEGTLGSILFQILAVGGLWMLKLIHLNYLKILYTGVAIIVNALIEAKTDQVDNLMLPLITFAILSLA</sequence>
<dbReference type="VEuPathDB" id="VectorBase:CSON007672"/>
<dbReference type="GO" id="GO:0004168">
    <property type="term" value="F:dolichol kinase activity"/>
    <property type="evidence" value="ECO:0007669"/>
    <property type="project" value="UniProtKB-EC"/>
</dbReference>
<evidence type="ECO:0000256" key="3">
    <source>
        <dbReference type="ARBA" id="ARBA00012132"/>
    </source>
</evidence>
<feature type="transmembrane region" description="Helical" evidence="10">
    <location>
        <begin position="113"/>
        <end position="134"/>
    </location>
</feature>
<evidence type="ECO:0000256" key="5">
    <source>
        <dbReference type="ARBA" id="ARBA00022692"/>
    </source>
</evidence>
<organism evidence="11">
    <name type="scientific">Culicoides sonorensis</name>
    <name type="common">Biting midge</name>
    <dbReference type="NCBI Taxonomy" id="179676"/>
    <lineage>
        <taxon>Eukaryota</taxon>
        <taxon>Metazoa</taxon>
        <taxon>Ecdysozoa</taxon>
        <taxon>Arthropoda</taxon>
        <taxon>Hexapoda</taxon>
        <taxon>Insecta</taxon>
        <taxon>Pterygota</taxon>
        <taxon>Neoptera</taxon>
        <taxon>Endopterygota</taxon>
        <taxon>Diptera</taxon>
        <taxon>Nematocera</taxon>
        <taxon>Chironomoidea</taxon>
        <taxon>Ceratopogonidae</taxon>
        <taxon>Ceratopogoninae</taxon>
        <taxon>Culicoides</taxon>
        <taxon>Monoculicoides</taxon>
    </lineage>
</organism>
<feature type="transmembrane region" description="Helical" evidence="10">
    <location>
        <begin position="441"/>
        <end position="458"/>
    </location>
</feature>
<comment type="similarity">
    <text evidence="2">Belongs to the polyprenol kinase family.</text>
</comment>
<dbReference type="EMBL" id="UFQT01000289">
    <property type="protein sequence ID" value="SSX22839.1"/>
    <property type="molecule type" value="Genomic_DNA"/>
</dbReference>
<evidence type="ECO:0000256" key="8">
    <source>
        <dbReference type="ARBA" id="ARBA00022989"/>
    </source>
</evidence>
<keyword evidence="7" id="KW-0256">Endoplasmic reticulum</keyword>
<feature type="transmembrane region" description="Helical" evidence="10">
    <location>
        <begin position="282"/>
        <end position="297"/>
    </location>
</feature>
<evidence type="ECO:0000256" key="10">
    <source>
        <dbReference type="SAM" id="Phobius"/>
    </source>
</evidence>
<feature type="transmembrane region" description="Helical" evidence="10">
    <location>
        <begin position="21"/>
        <end position="46"/>
    </location>
</feature>
<evidence type="ECO:0000256" key="9">
    <source>
        <dbReference type="ARBA" id="ARBA00023136"/>
    </source>
</evidence>
<dbReference type="AlphaFoldDB" id="A0A336M1G4"/>
<evidence type="ECO:0000256" key="6">
    <source>
        <dbReference type="ARBA" id="ARBA00022777"/>
    </source>
</evidence>
<feature type="transmembrane region" description="Helical" evidence="10">
    <location>
        <begin position="415"/>
        <end position="435"/>
    </location>
</feature>
<keyword evidence="6" id="KW-0418">Kinase</keyword>
<dbReference type="GO" id="GO:0043048">
    <property type="term" value="P:dolichyl monophosphate biosynthetic process"/>
    <property type="evidence" value="ECO:0007669"/>
    <property type="project" value="TreeGrafter"/>
</dbReference>